<evidence type="ECO:0000256" key="3">
    <source>
        <dbReference type="ARBA" id="ARBA00022491"/>
    </source>
</evidence>
<evidence type="ECO:0000256" key="13">
    <source>
        <dbReference type="SAM" id="MobiDB-lite"/>
    </source>
</evidence>
<feature type="compositionally biased region" description="Acidic residues" evidence="13">
    <location>
        <begin position="1416"/>
        <end position="1428"/>
    </location>
</feature>
<feature type="region of interest" description="Disordered" evidence="13">
    <location>
        <begin position="922"/>
        <end position="1266"/>
    </location>
</feature>
<feature type="compositionally biased region" description="Pro residues" evidence="13">
    <location>
        <begin position="1011"/>
        <end position="1042"/>
    </location>
</feature>
<feature type="compositionally biased region" description="Acidic residues" evidence="13">
    <location>
        <begin position="1078"/>
        <end position="1089"/>
    </location>
</feature>
<organism evidence="15 16">
    <name type="scientific">Callosobruchus maculatus</name>
    <name type="common">Southern cowpea weevil</name>
    <name type="synonym">Pulse bruchid</name>
    <dbReference type="NCBI Taxonomy" id="64391"/>
    <lineage>
        <taxon>Eukaryota</taxon>
        <taxon>Metazoa</taxon>
        <taxon>Ecdysozoa</taxon>
        <taxon>Arthropoda</taxon>
        <taxon>Hexapoda</taxon>
        <taxon>Insecta</taxon>
        <taxon>Pterygota</taxon>
        <taxon>Neoptera</taxon>
        <taxon>Endopterygota</taxon>
        <taxon>Coleoptera</taxon>
        <taxon>Polyphaga</taxon>
        <taxon>Cucujiformia</taxon>
        <taxon>Chrysomeloidea</taxon>
        <taxon>Chrysomelidae</taxon>
        <taxon>Bruchinae</taxon>
        <taxon>Bruchini</taxon>
        <taxon>Callosobruchus</taxon>
    </lineage>
</organism>
<comment type="subunit">
    <text evidence="10">Interacts with PPP1CA and NCOA5. Forms a complex with ILF2, ILF3, KHDRBS1, RBMX, NCOA5 and PPP1CA.</text>
</comment>
<feature type="compositionally biased region" description="Acidic residues" evidence="13">
    <location>
        <begin position="1662"/>
        <end position="1673"/>
    </location>
</feature>
<feature type="compositionally biased region" description="Polar residues" evidence="13">
    <location>
        <begin position="788"/>
        <end position="804"/>
    </location>
</feature>
<keyword evidence="8" id="KW-0539">Nucleus</keyword>
<feature type="compositionally biased region" description="Basic and acidic residues" evidence="13">
    <location>
        <begin position="1090"/>
        <end position="1126"/>
    </location>
</feature>
<feature type="compositionally biased region" description="Basic and acidic residues" evidence="13">
    <location>
        <begin position="1163"/>
        <end position="1219"/>
    </location>
</feature>
<keyword evidence="16" id="KW-1185">Reference proteome</keyword>
<feature type="compositionally biased region" description="Basic and acidic residues" evidence="13">
    <location>
        <begin position="1307"/>
        <end position="1415"/>
    </location>
</feature>
<dbReference type="Pfam" id="PF09737">
    <property type="entry name" value="Det1"/>
    <property type="match status" value="1"/>
</dbReference>
<evidence type="ECO:0000256" key="9">
    <source>
        <dbReference type="ARBA" id="ARBA00058677"/>
    </source>
</evidence>
<evidence type="ECO:0000256" key="6">
    <source>
        <dbReference type="ARBA" id="ARBA00023015"/>
    </source>
</evidence>
<dbReference type="Pfam" id="PF26583">
    <property type="entry name" value="Spectrin_YLPM1"/>
    <property type="match status" value="1"/>
</dbReference>
<accession>A0A653DM23</accession>
<dbReference type="InterPro" id="IPR019138">
    <property type="entry name" value="De-etiolated_protein_1_Det1"/>
</dbReference>
<dbReference type="SUPFAM" id="SSF52540">
    <property type="entry name" value="P-loop containing nucleoside triphosphate hydrolases"/>
    <property type="match status" value="1"/>
</dbReference>
<dbReference type="OrthoDB" id="18339at2759"/>
<name>A0A653DM23_CALMS</name>
<feature type="domain" description="YLPM1-like spectrin repeat" evidence="14">
    <location>
        <begin position="658"/>
        <end position="725"/>
    </location>
</feature>
<reference evidence="15 16" key="1">
    <citation type="submission" date="2019-01" db="EMBL/GenBank/DDBJ databases">
        <authorList>
            <person name="Sayadi A."/>
        </authorList>
    </citation>
    <scope>NUCLEOTIDE SEQUENCE [LARGE SCALE GENOMIC DNA]</scope>
</reference>
<feature type="compositionally biased region" description="Basic and acidic residues" evidence="13">
    <location>
        <begin position="1140"/>
        <end position="1156"/>
    </location>
</feature>
<evidence type="ECO:0000259" key="14">
    <source>
        <dbReference type="Pfam" id="PF26583"/>
    </source>
</evidence>
<evidence type="ECO:0000256" key="1">
    <source>
        <dbReference type="ARBA" id="ARBA00004324"/>
    </source>
</evidence>
<keyword evidence="4" id="KW-1017">Isopeptide bond</keyword>
<feature type="compositionally biased region" description="Low complexity" evidence="13">
    <location>
        <begin position="629"/>
        <end position="646"/>
    </location>
</feature>
<feature type="region of interest" description="Disordered" evidence="13">
    <location>
        <begin position="882"/>
        <end position="901"/>
    </location>
</feature>
<gene>
    <name evidence="15" type="ORF">CALMAC_LOCUS18557</name>
</gene>
<feature type="compositionally biased region" description="Gly residues" evidence="13">
    <location>
        <begin position="1652"/>
        <end position="1661"/>
    </location>
</feature>
<keyword evidence="2" id="KW-0488">Methylation</keyword>
<protein>
    <recommendedName>
        <fullName evidence="11">YLP motif-containing protein 1</fullName>
    </recommendedName>
    <alternativeName>
        <fullName evidence="12">Nuclear protein ZAP3</fullName>
    </alternativeName>
</protein>
<dbReference type="FunFam" id="3.40.50.300:FF:000399">
    <property type="entry name" value="YLP motif containing 1"/>
    <property type="match status" value="1"/>
</dbReference>
<sequence>METSEMAHADPFHRPRRHKTQNVTIRLHHRQVFGYKYKGTHFHSARQFYQNVFPNFTVINVEKPPCFLRKFSPDGKHFIAFSADQTSLEIYVYRGPAAAADLLKDCEEHDDDKKRFEVKSKMFERFFAFKHRVNVAKDTEQLNRECSLFSEDGRYVIVGSASFIPEEIRPHFYEIYTNNESVTPNLQSPLEDYTLHLVDLHLGKLCDTRQFKVDKIYLSHNQGLYLYKDTLAVLSVQHQMIHVFQLIDGMFEDVRKIGRFCFETDSYFYNSVFPSSRAFRETAINSLKHRLLAFLYKRAADLSRTTGDPTELRKFFHYFDNFNSLKMWKMQLLDENHLLIKNANVYNETQFTCSPSNNMYARLLQKRFKQTIINAKFGGSAEATKRLLAQLPISAQSYTCKARDRINLSLRHGKSLLNNQSENMSWPAWPGAATHQSALLPTPVNPAPPVGVGAPPGGAAVNPMQQYSQEQWAQAQQQNWQQWAQWQQQYQQWHQQYGAEYQKSLTAMQTLGTVQPPLPVGLPGMAVAPQPPLPTENPPLPPDDAPKPQPPVGYTSAPPPLVAQDPYGMLAQQQQQQYGVGHFGIAQQQQQQQRLMQQQQQAQKRPYDMTPDAYQDPSKRPYDGAGANKPGQQWPAGGGAAKPPIATSTPTRDAGTAPKPNVEELSEAEKKFDKEFAAWEAQFNKWKEQNANHPDKAQYREYEKKWESWRNSLLERREQMRKKRLALAEAAKPPAPAAQPAPPPLGGGRQPPFAGGGRQPAPGGSQPRFGDGPPPTTQSQYGKPPPSYNNEPLDSFKGGQQQQPPHDAMDSGGGGDFLKTAATSGGGIPELDNDDPAQQQQQRDDAAASGGRQAQGPDFAAISKGINTILGDQKLLSMLSKVSQGQPMPAGGGGQPVLTDTMAGGGGGAGYAAAGVKPDYSAPPPSFQNFRGGPPSANEGYTVPPPAFDRLSGPPPPVKAGPPALMDLGGGKMPMPTQNDRFGAPPLDDRFGRPPPNDRFGGPPPDDRFGRPPPNDRFGGPPPNDRFGGPPPDSRFGGPPPNEKGGNFGGRDNFGGGGRGNNFGRNNTSFDEGNQNYEDYDEYNEDDDYEKYHEMFSEDDRKEDMPPRGGRNDRGGRFGPQDDRGGRFGQQDTRGGRFGQQDDRGGRFGPQDDRGGRFGQDARGGRFDPQDERGGRFGPQEERGGRFGPRDERGGRFGPQDERGGGGRFEPRDERGGRFEEDDMGDEFGQGPPPRGPPPLMQRTPLDLPPPVHEQPPPPPVKRIPYPQRPTWLAEAVKFIREFDPLAPKKMIFERVPIARYDWNPNDDLKDRRDDFRMEPRDRKDEVRTENKERRHIQSYDAVGGRRGDRDRQNRRGGSAERNRNRYDDRREERDRQERNNDRYDRNDRNNRQDRQRRDSRRGGGDDRPALKKEDLEELSDDAMDDWEKDDHERSGNRRSASPSMVMSNPPNPEPVTPQETMIEDILNPPGRFKRPPRIVEQGGSAPRILSLDDYFMVEQERQVMEDGKTQTVKEMVYEYEADMEESYRTSLMKSFKKTVTDGYFPFIIVDNINDKVKHFGEMWSFAKQTGFQVYICQLDLDPVLCTKRNTHNRTEQEIEDIISGWEPTPAHHPTVDASSLLHAGGPIQEVEMEVEEEQQQEGAGSTSVGGDAAGDGGGGQQDEEKEEEEDVPEDHVGSKWDNFDCSLNNLAKLDGVSKPIKRSGTMEEYLRMEDEWQPPPVSSVPGKKRVRWADLEEQRQQTKMRAIGFVVGQTDWNRMMDPTMGRSALTRTKYIERANRRF</sequence>
<feature type="compositionally biased region" description="Pro residues" evidence="13">
    <location>
        <begin position="1247"/>
        <end position="1262"/>
    </location>
</feature>
<dbReference type="InterPro" id="IPR026314">
    <property type="entry name" value="YLP_motif_con_p1"/>
</dbReference>
<dbReference type="InterPro" id="IPR027417">
    <property type="entry name" value="P-loop_NTPase"/>
</dbReference>
<comment type="function">
    <text evidence="9">Plays a role in the reduction of telomerase activity during differentiation of embryonic stem cells by binding to the core promoter of TERT and controlling its down-regulation.</text>
</comment>
<keyword evidence="5" id="KW-0832">Ubl conjugation</keyword>
<proteinExistence type="predicted"/>
<feature type="compositionally biased region" description="Low complexity" evidence="13">
    <location>
        <begin position="1062"/>
        <end position="1077"/>
    </location>
</feature>
<evidence type="ECO:0000256" key="10">
    <source>
        <dbReference type="ARBA" id="ARBA00065932"/>
    </source>
</evidence>
<feature type="compositionally biased region" description="Pro residues" evidence="13">
    <location>
        <begin position="1231"/>
        <end position="1240"/>
    </location>
</feature>
<feature type="compositionally biased region" description="Gly residues" evidence="13">
    <location>
        <begin position="1046"/>
        <end position="1061"/>
    </location>
</feature>
<feature type="region of interest" description="Disordered" evidence="13">
    <location>
        <begin position="1634"/>
        <end position="1683"/>
    </location>
</feature>
<evidence type="ECO:0000256" key="12">
    <source>
        <dbReference type="ARBA" id="ARBA00083294"/>
    </source>
</evidence>
<feature type="region of interest" description="Disordered" evidence="13">
    <location>
        <begin position="720"/>
        <end position="860"/>
    </location>
</feature>
<comment type="subcellular location">
    <subcellularLocation>
        <location evidence="1">Nucleus speckle</location>
    </subcellularLocation>
</comment>
<evidence type="ECO:0000256" key="2">
    <source>
        <dbReference type="ARBA" id="ARBA00022481"/>
    </source>
</evidence>
<dbReference type="PANTHER" id="PTHR13413">
    <property type="entry name" value="YLP MOTIF CONTAINING PROTEIN NUCLEAR PROTEIN ZAP"/>
    <property type="match status" value="1"/>
</dbReference>
<feature type="compositionally biased region" description="Gly residues" evidence="13">
    <location>
        <begin position="746"/>
        <end position="758"/>
    </location>
</feature>
<dbReference type="GO" id="GO:0016607">
    <property type="term" value="C:nuclear speck"/>
    <property type="evidence" value="ECO:0007669"/>
    <property type="project" value="UniProtKB-SubCell"/>
</dbReference>
<feature type="region of interest" description="Disordered" evidence="13">
    <location>
        <begin position="589"/>
        <end position="669"/>
    </location>
</feature>
<dbReference type="PANTHER" id="PTHR13413:SF0">
    <property type="entry name" value="YLP MOTIF-CONTAINING PROTEIN 1"/>
    <property type="match status" value="1"/>
</dbReference>
<dbReference type="GO" id="GO:0032204">
    <property type="term" value="P:regulation of telomere maintenance"/>
    <property type="evidence" value="ECO:0007669"/>
    <property type="project" value="TreeGrafter"/>
</dbReference>
<dbReference type="SUPFAM" id="SSF82171">
    <property type="entry name" value="DPP6 N-terminal domain-like"/>
    <property type="match status" value="1"/>
</dbReference>
<feature type="compositionally biased region" description="Low complexity" evidence="13">
    <location>
        <begin position="759"/>
        <end position="768"/>
    </location>
</feature>
<feature type="compositionally biased region" description="Low complexity" evidence="13">
    <location>
        <begin position="589"/>
        <end position="603"/>
    </location>
</feature>
<keyword evidence="3" id="KW-0678">Repressor</keyword>
<evidence type="ECO:0000256" key="11">
    <source>
        <dbReference type="ARBA" id="ARBA00068971"/>
    </source>
</evidence>
<dbReference type="EMBL" id="CAACVG010012910">
    <property type="protein sequence ID" value="VEN61039.1"/>
    <property type="molecule type" value="Genomic_DNA"/>
</dbReference>
<evidence type="ECO:0000313" key="16">
    <source>
        <dbReference type="Proteomes" id="UP000410492"/>
    </source>
</evidence>
<evidence type="ECO:0000256" key="4">
    <source>
        <dbReference type="ARBA" id="ARBA00022499"/>
    </source>
</evidence>
<evidence type="ECO:0000256" key="5">
    <source>
        <dbReference type="ARBA" id="ARBA00022843"/>
    </source>
</evidence>
<keyword evidence="6" id="KW-0805">Transcription regulation</keyword>
<dbReference type="InterPro" id="IPR058903">
    <property type="entry name" value="Spectrin_YLPM1-like"/>
</dbReference>
<feature type="compositionally biased region" description="Pro residues" evidence="13">
    <location>
        <begin position="943"/>
        <end position="960"/>
    </location>
</feature>
<feature type="region of interest" description="Disordered" evidence="13">
    <location>
        <begin position="521"/>
        <end position="563"/>
    </location>
</feature>
<dbReference type="Gene3D" id="3.40.50.300">
    <property type="entry name" value="P-loop containing nucleotide triphosphate hydrolases"/>
    <property type="match status" value="1"/>
</dbReference>
<feature type="compositionally biased region" description="Pro residues" evidence="13">
    <location>
        <begin position="529"/>
        <end position="561"/>
    </location>
</feature>
<feature type="region of interest" description="Disordered" evidence="13">
    <location>
        <begin position="1294"/>
        <end position="1459"/>
    </location>
</feature>
<evidence type="ECO:0000313" key="15">
    <source>
        <dbReference type="EMBL" id="VEN61039.1"/>
    </source>
</evidence>
<evidence type="ECO:0000256" key="8">
    <source>
        <dbReference type="ARBA" id="ARBA00023242"/>
    </source>
</evidence>
<feature type="compositionally biased region" description="Basic and acidic residues" evidence="13">
    <location>
        <begin position="1674"/>
        <end position="1683"/>
    </location>
</feature>
<keyword evidence="7" id="KW-0804">Transcription</keyword>
<feature type="compositionally biased region" description="Pro residues" evidence="13">
    <location>
        <begin position="733"/>
        <end position="745"/>
    </location>
</feature>
<dbReference type="Proteomes" id="UP000410492">
    <property type="component" value="Unassembled WGS sequence"/>
</dbReference>
<evidence type="ECO:0000256" key="7">
    <source>
        <dbReference type="ARBA" id="ARBA00023163"/>
    </source>
</evidence>